<accession>A0A382FDP8</accession>
<dbReference type="Gene3D" id="3.30.1330.100">
    <property type="entry name" value="CofE-like"/>
    <property type="match status" value="1"/>
</dbReference>
<gene>
    <name evidence="2" type="ORF">METZ01_LOCUS213653</name>
</gene>
<feature type="domain" description="Coenzyme F420:L-glutamate ligase-like" evidence="1">
    <location>
        <begin position="11"/>
        <end position="70"/>
    </location>
</feature>
<evidence type="ECO:0000259" key="1">
    <source>
        <dbReference type="Pfam" id="PF01996"/>
    </source>
</evidence>
<sequence>MNKLTFIPIIGIPEIKSGDNIPKIINQGLNTNKISLKNNDVLVITQKIISKSEDRIINLSSVNPGSKAIE</sequence>
<dbReference type="AlphaFoldDB" id="A0A382FDP8"/>
<organism evidence="2">
    <name type="scientific">marine metagenome</name>
    <dbReference type="NCBI Taxonomy" id="408172"/>
    <lineage>
        <taxon>unclassified sequences</taxon>
        <taxon>metagenomes</taxon>
        <taxon>ecological metagenomes</taxon>
    </lineage>
</organism>
<protein>
    <recommendedName>
        <fullName evidence="1">Coenzyme F420:L-glutamate ligase-like domain-containing protein</fullName>
    </recommendedName>
</protein>
<dbReference type="Pfam" id="PF01996">
    <property type="entry name" value="F420_ligase"/>
    <property type="match status" value="1"/>
</dbReference>
<evidence type="ECO:0000313" key="2">
    <source>
        <dbReference type="EMBL" id="SVB60799.1"/>
    </source>
</evidence>
<name>A0A382FDP8_9ZZZZ</name>
<dbReference type="PANTHER" id="PTHR47917:SF1">
    <property type="entry name" value="COENZYME F420:L-GLUTAMATE LIGASE"/>
    <property type="match status" value="1"/>
</dbReference>
<dbReference type="GO" id="GO:0052618">
    <property type="term" value="F:coenzyme F420-0:L-glutamate ligase activity"/>
    <property type="evidence" value="ECO:0007669"/>
    <property type="project" value="TreeGrafter"/>
</dbReference>
<dbReference type="PANTHER" id="PTHR47917">
    <property type="match status" value="1"/>
</dbReference>
<dbReference type="EMBL" id="UINC01049252">
    <property type="protein sequence ID" value="SVB60799.1"/>
    <property type="molecule type" value="Genomic_DNA"/>
</dbReference>
<feature type="non-terminal residue" evidence="2">
    <location>
        <position position="70"/>
    </location>
</feature>
<dbReference type="InterPro" id="IPR002847">
    <property type="entry name" value="F420-0_gamma-glut_ligase-dom"/>
</dbReference>
<proteinExistence type="predicted"/>
<reference evidence="2" key="1">
    <citation type="submission" date="2018-05" db="EMBL/GenBank/DDBJ databases">
        <authorList>
            <person name="Lanie J.A."/>
            <person name="Ng W.-L."/>
            <person name="Kazmierczak K.M."/>
            <person name="Andrzejewski T.M."/>
            <person name="Davidsen T.M."/>
            <person name="Wayne K.J."/>
            <person name="Tettelin H."/>
            <person name="Glass J.I."/>
            <person name="Rusch D."/>
            <person name="Podicherti R."/>
            <person name="Tsui H.-C.T."/>
            <person name="Winkler M.E."/>
        </authorList>
    </citation>
    <scope>NUCLEOTIDE SEQUENCE</scope>
</reference>
<dbReference type="SUPFAM" id="SSF144010">
    <property type="entry name" value="CofE-like"/>
    <property type="match status" value="1"/>
</dbReference>